<dbReference type="AlphaFoldDB" id="A0AA88KN27"/>
<feature type="region of interest" description="Disordered" evidence="1">
    <location>
        <begin position="35"/>
        <end position="88"/>
    </location>
</feature>
<dbReference type="EMBL" id="PYSW02000014">
    <property type="protein sequence ID" value="KAG2387116.1"/>
    <property type="molecule type" value="Genomic_DNA"/>
</dbReference>
<accession>A0AA88KN27</accession>
<sequence>MKNPSSSRNATCSDSSCCFITTEISKNAILNSLQDEVPSDRKEPFHSFNDREEQQQQQSKLNNSSLDGASSTSTTIITSPKPITAPPMNEKGKEFCLMLLDRLLQEHDLKILHSNSKYDSSSVKQTRNEDSDRNMDDHHLNDNKLNTCCCCDKEKENNFPGVMKPTSISREHWPQYITICGIGSLLSEKSAKRTFPELHNFRKAIVKGYLRTFNLVAISSLPFGDLEKRKVASVAAASHDEVSDMVCQKIIAKQQEHYKEIGNSNQRKQQIQRPQDIEMYCTAFEVPLSEEIWCAFMTREHRYQLKFVTLDQEFKNDTFVPSCSCANGSCGGGSENSCQCCNCSVTFQNHLVSCGCKALICCQYNDDLYKTERCITYENEFHERVARHYNGRIWYHTKDVYLESQQCTQECMMTCETTLENSDTTPTKIAQIPIKPISKYLELCFNAALELGTDVLRNFMYTSILADGQTLMEDYVKIEEPELYEKYSKYYL</sequence>
<feature type="compositionally biased region" description="Low complexity" evidence="1">
    <location>
        <begin position="69"/>
        <end position="82"/>
    </location>
</feature>
<dbReference type="RefSeq" id="XP_044551108.1">
    <property type="nucleotide sequence ID" value="XM_044691538.1"/>
</dbReference>
<name>A0AA88KN27_NAELO</name>
<dbReference type="GeneID" id="68094607"/>
<gene>
    <name evidence="2" type="ORF">C9374_002151</name>
</gene>
<dbReference type="Proteomes" id="UP000816034">
    <property type="component" value="Unassembled WGS sequence"/>
</dbReference>
<feature type="compositionally biased region" description="Basic and acidic residues" evidence="1">
    <location>
        <begin position="126"/>
        <end position="138"/>
    </location>
</feature>
<feature type="region of interest" description="Disordered" evidence="1">
    <location>
        <begin position="117"/>
        <end position="138"/>
    </location>
</feature>
<organism evidence="2 3">
    <name type="scientific">Naegleria lovaniensis</name>
    <name type="common">Amoeba</name>
    <dbReference type="NCBI Taxonomy" id="51637"/>
    <lineage>
        <taxon>Eukaryota</taxon>
        <taxon>Discoba</taxon>
        <taxon>Heterolobosea</taxon>
        <taxon>Tetramitia</taxon>
        <taxon>Eutetramitia</taxon>
        <taxon>Vahlkampfiidae</taxon>
        <taxon>Naegleria</taxon>
    </lineage>
</organism>
<proteinExistence type="predicted"/>
<reference evidence="2 3" key="1">
    <citation type="journal article" date="2018" name="BMC Genomics">
        <title>The genome of Naegleria lovaniensis, the basis for a comparative approach to unravel pathogenicity factors of the human pathogenic amoeba N. fowleri.</title>
        <authorList>
            <person name="Liechti N."/>
            <person name="Schurch N."/>
            <person name="Bruggmann R."/>
            <person name="Wittwer M."/>
        </authorList>
    </citation>
    <scope>NUCLEOTIDE SEQUENCE [LARGE SCALE GENOMIC DNA]</scope>
    <source>
        <strain evidence="2 3">ATCC 30569</strain>
    </source>
</reference>
<protein>
    <submittedName>
        <fullName evidence="2">Uncharacterized protein</fullName>
    </submittedName>
</protein>
<evidence type="ECO:0000313" key="2">
    <source>
        <dbReference type="EMBL" id="KAG2387116.1"/>
    </source>
</evidence>
<dbReference type="PANTHER" id="PTHR35748:SF1">
    <property type="entry name" value="OS05G0358400 PROTEIN"/>
    <property type="match status" value="1"/>
</dbReference>
<dbReference type="PANTHER" id="PTHR35748">
    <property type="entry name" value="OS05G0358400 PROTEIN"/>
    <property type="match status" value="1"/>
</dbReference>
<evidence type="ECO:0000313" key="3">
    <source>
        <dbReference type="Proteomes" id="UP000816034"/>
    </source>
</evidence>
<feature type="compositionally biased region" description="Basic and acidic residues" evidence="1">
    <location>
        <begin position="38"/>
        <end position="54"/>
    </location>
</feature>
<feature type="compositionally biased region" description="Polar residues" evidence="1">
    <location>
        <begin position="59"/>
        <end position="68"/>
    </location>
</feature>
<evidence type="ECO:0000256" key="1">
    <source>
        <dbReference type="SAM" id="MobiDB-lite"/>
    </source>
</evidence>
<comment type="caution">
    <text evidence="2">The sequence shown here is derived from an EMBL/GenBank/DDBJ whole genome shotgun (WGS) entry which is preliminary data.</text>
</comment>
<keyword evidence="3" id="KW-1185">Reference proteome</keyword>